<dbReference type="AlphaFoldDB" id="A0A2H5F146"/>
<organism evidence="1 2">
    <name type="scientific">Paracoccus zhejiangensis</name>
    <dbReference type="NCBI Taxonomy" id="1077935"/>
    <lineage>
        <taxon>Bacteria</taxon>
        <taxon>Pseudomonadati</taxon>
        <taxon>Pseudomonadota</taxon>
        <taxon>Alphaproteobacteria</taxon>
        <taxon>Rhodobacterales</taxon>
        <taxon>Paracoccaceae</taxon>
        <taxon>Paracoccus</taxon>
    </lineage>
</organism>
<proteinExistence type="predicted"/>
<dbReference type="RefSeq" id="WP_101753275.1">
    <property type="nucleotide sequence ID" value="NZ_CP025430.1"/>
</dbReference>
<accession>A0A2H5F146</accession>
<dbReference type="EMBL" id="CP025430">
    <property type="protein sequence ID" value="AUH65252.1"/>
    <property type="molecule type" value="Genomic_DNA"/>
</dbReference>
<gene>
    <name evidence="1" type="ORF">CX676_14670</name>
</gene>
<protein>
    <submittedName>
        <fullName evidence="1">Uncharacterized protein</fullName>
    </submittedName>
</protein>
<sequence length="133" mass="14350">MPQSAARHSGKNARIVCLAPDVCLTPIGGSVVPIPYMIVSQLDWSERTISNTQLTGMQAFNMESRTNKVTGDEPGVKGGVKSGVNKGWCRPISKKTSIFVDGSELIQNDNLYDMNCDGPDGPGNTVGRLVYYE</sequence>
<evidence type="ECO:0000313" key="2">
    <source>
        <dbReference type="Proteomes" id="UP000234530"/>
    </source>
</evidence>
<reference evidence="1 2" key="1">
    <citation type="journal article" date="2013" name="Antonie Van Leeuwenhoek">
        <title>Paracoccus zhejiangensis sp. nov., isolated from activated sludge in wastewater-treatment system.</title>
        <authorList>
            <person name="Wu Z.G."/>
            <person name="Zhang D.F."/>
            <person name="Liu Y.L."/>
            <person name="Wang F."/>
            <person name="Jiang X."/>
            <person name="Li C."/>
            <person name="Li S.P."/>
            <person name="Hong Q."/>
            <person name="Li W.J."/>
        </authorList>
    </citation>
    <scope>NUCLEOTIDE SEQUENCE [LARGE SCALE GENOMIC DNA]</scope>
    <source>
        <strain evidence="1 2">J6</strain>
    </source>
</reference>
<dbReference type="Pfam" id="PF13665">
    <property type="entry name" value="Tox-PAAR-like"/>
    <property type="match status" value="1"/>
</dbReference>
<dbReference type="Proteomes" id="UP000234530">
    <property type="component" value="Chromosome"/>
</dbReference>
<evidence type="ECO:0000313" key="1">
    <source>
        <dbReference type="EMBL" id="AUH65252.1"/>
    </source>
</evidence>
<keyword evidence="2" id="KW-1185">Reference proteome</keyword>
<name>A0A2H5F146_9RHOB</name>
<dbReference type="KEGG" id="pzh:CX676_14670"/>
<dbReference type="OrthoDB" id="8052205at2"/>